<dbReference type="AlphaFoldDB" id="A0AAV5E086"/>
<dbReference type="PANTHER" id="PTHR47958">
    <property type="entry name" value="ATP-DEPENDENT RNA HELICASE DBP3"/>
    <property type="match status" value="1"/>
</dbReference>
<dbReference type="InterPro" id="IPR011545">
    <property type="entry name" value="DEAD/DEAH_box_helicase_dom"/>
</dbReference>
<dbReference type="EMBL" id="BQKI01000072">
    <property type="protein sequence ID" value="GJN15931.1"/>
    <property type="molecule type" value="Genomic_DNA"/>
</dbReference>
<feature type="region of interest" description="Disordered" evidence="4">
    <location>
        <begin position="1"/>
        <end position="79"/>
    </location>
</feature>
<dbReference type="SUPFAM" id="SSF52540">
    <property type="entry name" value="P-loop containing nucleoside triphosphate hydrolases"/>
    <property type="match status" value="1"/>
</dbReference>
<feature type="compositionally biased region" description="Basic residues" evidence="4">
    <location>
        <begin position="52"/>
        <end position="63"/>
    </location>
</feature>
<dbReference type="InterPro" id="IPR027417">
    <property type="entry name" value="P-loop_NTPase"/>
</dbReference>
<sequence length="214" mass="22822">MGRNILAEQAEASKSSKKEKKSKKDKKRNLAVEAEEAAAAAGTTEEVPKSSKKDKKSNKAKRKLAGEAEEAAAVAATTEEVLKSSKKKRVENVPVERGAENGAEKAVAVTGKGFQEAKYAPLQSFAAADLPSQVLDCCRAFARPSPIQAHAWPFLLDGRDFIGIAATGSGKTIAFGVPALMHIRKKVGEKAKKKAVPRCLVLSPTRELAQQVSK</sequence>
<reference evidence="6" key="2">
    <citation type="submission" date="2021-12" db="EMBL/GenBank/DDBJ databases">
        <title>Resequencing data analysis of finger millet.</title>
        <authorList>
            <person name="Hatakeyama M."/>
            <person name="Aluri S."/>
            <person name="Balachadran M.T."/>
            <person name="Sivarajan S.R."/>
            <person name="Poveda L."/>
            <person name="Shimizu-Inatsugi R."/>
            <person name="Schlapbach R."/>
            <person name="Sreeman S.M."/>
            <person name="Shimizu K.K."/>
        </authorList>
    </citation>
    <scope>NUCLEOTIDE SEQUENCE</scope>
</reference>
<keyword evidence="2" id="KW-0547">Nucleotide-binding</keyword>
<keyword evidence="2" id="KW-0067">ATP-binding</keyword>
<evidence type="ECO:0000259" key="5">
    <source>
        <dbReference type="PROSITE" id="PS51192"/>
    </source>
</evidence>
<dbReference type="PROSITE" id="PS51192">
    <property type="entry name" value="HELICASE_ATP_BIND_1"/>
    <property type="match status" value="1"/>
</dbReference>
<organism evidence="6 7">
    <name type="scientific">Eleusine coracana subsp. coracana</name>
    <dbReference type="NCBI Taxonomy" id="191504"/>
    <lineage>
        <taxon>Eukaryota</taxon>
        <taxon>Viridiplantae</taxon>
        <taxon>Streptophyta</taxon>
        <taxon>Embryophyta</taxon>
        <taxon>Tracheophyta</taxon>
        <taxon>Spermatophyta</taxon>
        <taxon>Magnoliopsida</taxon>
        <taxon>Liliopsida</taxon>
        <taxon>Poales</taxon>
        <taxon>Poaceae</taxon>
        <taxon>PACMAD clade</taxon>
        <taxon>Chloridoideae</taxon>
        <taxon>Cynodonteae</taxon>
        <taxon>Eleusininae</taxon>
        <taxon>Eleusine</taxon>
    </lineage>
</organism>
<feature type="domain" description="Helicase ATP-binding" evidence="5">
    <location>
        <begin position="152"/>
        <end position="214"/>
    </location>
</feature>
<dbReference type="Proteomes" id="UP001054889">
    <property type="component" value="Unassembled WGS sequence"/>
</dbReference>
<dbReference type="GO" id="GO:0004386">
    <property type="term" value="F:helicase activity"/>
    <property type="evidence" value="ECO:0007669"/>
    <property type="project" value="UniProtKB-KW"/>
</dbReference>
<evidence type="ECO:0000313" key="7">
    <source>
        <dbReference type="Proteomes" id="UP001054889"/>
    </source>
</evidence>
<dbReference type="GO" id="GO:0003723">
    <property type="term" value="F:RNA binding"/>
    <property type="evidence" value="ECO:0007669"/>
    <property type="project" value="UniProtKB-KW"/>
</dbReference>
<comment type="caution">
    <text evidence="6">The sequence shown here is derived from an EMBL/GenBank/DDBJ whole genome shotgun (WGS) entry which is preliminary data.</text>
</comment>
<evidence type="ECO:0000256" key="2">
    <source>
        <dbReference type="ARBA" id="ARBA00022806"/>
    </source>
</evidence>
<evidence type="ECO:0000256" key="4">
    <source>
        <dbReference type="SAM" id="MobiDB-lite"/>
    </source>
</evidence>
<proteinExistence type="predicted"/>
<keyword evidence="2" id="KW-0347">Helicase</keyword>
<reference evidence="6" key="1">
    <citation type="journal article" date="2018" name="DNA Res.">
        <title>Multiple hybrid de novo genome assembly of finger millet, an orphan allotetraploid crop.</title>
        <authorList>
            <person name="Hatakeyama M."/>
            <person name="Aluri S."/>
            <person name="Balachadran M.T."/>
            <person name="Sivarajan S.R."/>
            <person name="Patrignani A."/>
            <person name="Gruter S."/>
            <person name="Poveda L."/>
            <person name="Shimizu-Inatsugi R."/>
            <person name="Baeten J."/>
            <person name="Francoijs K.J."/>
            <person name="Nataraja K.N."/>
            <person name="Reddy Y.A.N."/>
            <person name="Phadnis S."/>
            <person name="Ravikumar R.L."/>
            <person name="Schlapbach R."/>
            <person name="Sreeman S.M."/>
            <person name="Shimizu K.K."/>
        </authorList>
    </citation>
    <scope>NUCLEOTIDE SEQUENCE</scope>
</reference>
<name>A0AAV5E086_ELECO</name>
<evidence type="ECO:0000256" key="3">
    <source>
        <dbReference type="ARBA" id="ARBA00022884"/>
    </source>
</evidence>
<keyword evidence="3" id="KW-0694">RNA-binding</keyword>
<protein>
    <recommendedName>
        <fullName evidence="5">Helicase ATP-binding domain-containing protein</fullName>
    </recommendedName>
</protein>
<gene>
    <name evidence="6" type="primary">gb02878</name>
    <name evidence="6" type="ORF">PR202_gb02878</name>
</gene>
<keyword evidence="1" id="KW-0378">Hydrolase</keyword>
<evidence type="ECO:0000256" key="1">
    <source>
        <dbReference type="ARBA" id="ARBA00022801"/>
    </source>
</evidence>
<dbReference type="Gene3D" id="3.40.50.300">
    <property type="entry name" value="P-loop containing nucleotide triphosphate hydrolases"/>
    <property type="match status" value="1"/>
</dbReference>
<evidence type="ECO:0000313" key="6">
    <source>
        <dbReference type="EMBL" id="GJN15931.1"/>
    </source>
</evidence>
<feature type="compositionally biased region" description="Basic residues" evidence="4">
    <location>
        <begin position="15"/>
        <end position="29"/>
    </location>
</feature>
<dbReference type="GO" id="GO:0005524">
    <property type="term" value="F:ATP binding"/>
    <property type="evidence" value="ECO:0007669"/>
    <property type="project" value="InterPro"/>
</dbReference>
<dbReference type="GO" id="GO:0016787">
    <property type="term" value="F:hydrolase activity"/>
    <property type="evidence" value="ECO:0007669"/>
    <property type="project" value="UniProtKB-KW"/>
</dbReference>
<dbReference type="InterPro" id="IPR014001">
    <property type="entry name" value="Helicase_ATP-bd"/>
</dbReference>
<accession>A0AAV5E086</accession>
<keyword evidence="7" id="KW-1185">Reference proteome</keyword>
<dbReference type="Pfam" id="PF00270">
    <property type="entry name" value="DEAD"/>
    <property type="match status" value="1"/>
</dbReference>